<accession>A0AAE0BWZ8</accession>
<name>A0AAE0BWZ8_9CHLO</name>
<comment type="caution">
    <text evidence="1">The sequence shown here is derived from an EMBL/GenBank/DDBJ whole genome shotgun (WGS) entry which is preliminary data.</text>
</comment>
<organism evidence="1 2">
    <name type="scientific">Cymbomonas tetramitiformis</name>
    <dbReference type="NCBI Taxonomy" id="36881"/>
    <lineage>
        <taxon>Eukaryota</taxon>
        <taxon>Viridiplantae</taxon>
        <taxon>Chlorophyta</taxon>
        <taxon>Pyramimonadophyceae</taxon>
        <taxon>Pyramimonadales</taxon>
        <taxon>Pyramimonadaceae</taxon>
        <taxon>Cymbomonas</taxon>
    </lineage>
</organism>
<dbReference type="Proteomes" id="UP001190700">
    <property type="component" value="Unassembled WGS sequence"/>
</dbReference>
<protein>
    <submittedName>
        <fullName evidence="1">Uncharacterized protein</fullName>
    </submittedName>
</protein>
<sequence length="72" mass="7856">MTVDARHLRVGEDEEMVVSKVVVGPEENEEAGVGMILKKMVASLVMAVHSAVGGMERTVEEMMAAEVEEIRQ</sequence>
<evidence type="ECO:0000313" key="1">
    <source>
        <dbReference type="EMBL" id="KAK3244337.1"/>
    </source>
</evidence>
<proteinExistence type="predicted"/>
<gene>
    <name evidence="1" type="ORF">CYMTET_46046</name>
</gene>
<reference evidence="1 2" key="1">
    <citation type="journal article" date="2015" name="Genome Biol. Evol.">
        <title>Comparative Genomics of a Bacterivorous Green Alga Reveals Evolutionary Causalities and Consequences of Phago-Mixotrophic Mode of Nutrition.</title>
        <authorList>
            <person name="Burns J.A."/>
            <person name="Paasch A."/>
            <person name="Narechania A."/>
            <person name="Kim E."/>
        </authorList>
    </citation>
    <scope>NUCLEOTIDE SEQUENCE [LARGE SCALE GENOMIC DNA]</scope>
    <source>
        <strain evidence="1 2">PLY_AMNH</strain>
    </source>
</reference>
<dbReference type="AlphaFoldDB" id="A0AAE0BWZ8"/>
<keyword evidence="2" id="KW-1185">Reference proteome</keyword>
<dbReference type="EMBL" id="LGRX02031969">
    <property type="protein sequence ID" value="KAK3244337.1"/>
    <property type="molecule type" value="Genomic_DNA"/>
</dbReference>
<evidence type="ECO:0000313" key="2">
    <source>
        <dbReference type="Proteomes" id="UP001190700"/>
    </source>
</evidence>